<accession>A0ACC3YPC3</accession>
<reference evidence="1 2" key="1">
    <citation type="journal article" date="2020" name="Phytopathology">
        <title>Genome Sequence Resources of Colletotrichum truncatum, C. plurivorum, C. musicola, and C. sojae: Four Species Pathogenic to Soybean (Glycine max).</title>
        <authorList>
            <person name="Rogerio F."/>
            <person name="Boufleur T.R."/>
            <person name="Ciampi-Guillardi M."/>
            <person name="Sukno S.A."/>
            <person name="Thon M.R."/>
            <person name="Massola Junior N.S."/>
            <person name="Baroncelli R."/>
        </authorList>
    </citation>
    <scope>NUCLEOTIDE SEQUENCE [LARGE SCALE GENOMIC DNA]</scope>
    <source>
        <strain evidence="1 2">CMES1059</strain>
    </source>
</reference>
<evidence type="ECO:0000313" key="2">
    <source>
        <dbReference type="Proteomes" id="UP000805649"/>
    </source>
</evidence>
<keyword evidence="2" id="KW-1185">Reference proteome</keyword>
<dbReference type="EMBL" id="VUJX02000007">
    <property type="protein sequence ID" value="KAL0933766.1"/>
    <property type="molecule type" value="Genomic_DNA"/>
</dbReference>
<organism evidence="1 2">
    <name type="scientific">Colletotrichum truncatum</name>
    <name type="common">Anthracnose fungus</name>
    <name type="synonym">Colletotrichum capsici</name>
    <dbReference type="NCBI Taxonomy" id="5467"/>
    <lineage>
        <taxon>Eukaryota</taxon>
        <taxon>Fungi</taxon>
        <taxon>Dikarya</taxon>
        <taxon>Ascomycota</taxon>
        <taxon>Pezizomycotina</taxon>
        <taxon>Sordariomycetes</taxon>
        <taxon>Hypocreomycetidae</taxon>
        <taxon>Glomerellales</taxon>
        <taxon>Glomerellaceae</taxon>
        <taxon>Colletotrichum</taxon>
        <taxon>Colletotrichum truncatum species complex</taxon>
    </lineage>
</organism>
<dbReference type="Proteomes" id="UP000805649">
    <property type="component" value="Unassembled WGS sequence"/>
</dbReference>
<evidence type="ECO:0000313" key="1">
    <source>
        <dbReference type="EMBL" id="KAL0933766.1"/>
    </source>
</evidence>
<sequence length="247" mass="28039">MSAGNFQHRIWQMALDEELALSPGHKTAKRVLDMGTGTGIWAIDYGTLVIGVDLSPIQPEWAPPNCRFEIDDLEKDWTWTEPFDFINCRSMASCFANPAKVVEKCYNALTPGGWLEVADLILPLSCDDGSVPKDSHLYRWHNLLEEAAEKMGRPMVGLVQETAKMKEVGFTNITTTKCIFPLNSWPKDEKLREIGKWHFVNLNLGLEGLSMALLTRALDWTKEEVLALCALVRNDLKNKNMHAYWTW</sequence>
<comment type="caution">
    <text evidence="1">The sequence shown here is derived from an EMBL/GenBank/DDBJ whole genome shotgun (WGS) entry which is preliminary data.</text>
</comment>
<name>A0ACC3YPC3_COLTU</name>
<proteinExistence type="predicted"/>
<protein>
    <submittedName>
        <fullName evidence="1">Uncharacterized protein</fullName>
    </submittedName>
</protein>
<gene>
    <name evidence="1" type="ORF">CTRU02_210565</name>
</gene>